<evidence type="ECO:0000256" key="1">
    <source>
        <dbReference type="SAM" id="MobiDB-lite"/>
    </source>
</evidence>
<feature type="non-terminal residue" evidence="2">
    <location>
        <position position="1"/>
    </location>
</feature>
<feature type="region of interest" description="Disordered" evidence="1">
    <location>
        <begin position="40"/>
        <end position="123"/>
    </location>
</feature>
<evidence type="ECO:0000313" key="2">
    <source>
        <dbReference type="EMBL" id="GIX81367.1"/>
    </source>
</evidence>
<sequence length="389" mass="44064">EAKPNQAENIIQATQVSDIIQKSALEIAITSRRSLDQLEKRLSQLDPNSEEAAKLKGPPSPSTQITTVVQHQTESPPIEESYKIPPKRLPCRDHTQDPKIQEPETSSQYTPSSNMDTENSEAIPEQKKHIPPFFINPNDSWPDTCKLLTSSVESLNISLSKGHFLKLTVNSERDYETLKSTLINQNILFKCHSLKKKPPFLKKVKSTPTQTSLEIKMIKLISQPLLKANSHRTNGSRPIFYDSKISSPGRNKRTLPIDSLQSSTTGHQKNQLYGRKILHLSGEIGQLSGWSYSQILIIAKLKLEGNARKVYEVSLQNDKELTYEKFKEAMTSHCKETPPFATEFAKFSSVVQFEFENIKDFSIRAQGLSQKCLESDSENEKVSKRNFFF</sequence>
<dbReference type="Proteomes" id="UP001054837">
    <property type="component" value="Unassembled WGS sequence"/>
</dbReference>
<reference evidence="2 3" key="1">
    <citation type="submission" date="2021-06" db="EMBL/GenBank/DDBJ databases">
        <title>Caerostris darwini draft genome.</title>
        <authorList>
            <person name="Kono N."/>
            <person name="Arakawa K."/>
        </authorList>
    </citation>
    <scope>NUCLEOTIDE SEQUENCE [LARGE SCALE GENOMIC DNA]</scope>
</reference>
<feature type="compositionally biased region" description="Polar residues" evidence="1">
    <location>
        <begin position="103"/>
        <end position="117"/>
    </location>
</feature>
<keyword evidence="3" id="KW-1185">Reference proteome</keyword>
<organism evidence="2 3">
    <name type="scientific">Caerostris darwini</name>
    <dbReference type="NCBI Taxonomy" id="1538125"/>
    <lineage>
        <taxon>Eukaryota</taxon>
        <taxon>Metazoa</taxon>
        <taxon>Ecdysozoa</taxon>
        <taxon>Arthropoda</taxon>
        <taxon>Chelicerata</taxon>
        <taxon>Arachnida</taxon>
        <taxon>Araneae</taxon>
        <taxon>Araneomorphae</taxon>
        <taxon>Entelegynae</taxon>
        <taxon>Araneoidea</taxon>
        <taxon>Araneidae</taxon>
        <taxon>Caerostris</taxon>
    </lineage>
</organism>
<evidence type="ECO:0000313" key="3">
    <source>
        <dbReference type="Proteomes" id="UP001054837"/>
    </source>
</evidence>
<dbReference type="AlphaFoldDB" id="A0AAV4N983"/>
<dbReference type="EMBL" id="BPLQ01001391">
    <property type="protein sequence ID" value="GIX81367.1"/>
    <property type="molecule type" value="Genomic_DNA"/>
</dbReference>
<proteinExistence type="predicted"/>
<accession>A0AAV4N983</accession>
<comment type="caution">
    <text evidence="2">The sequence shown here is derived from an EMBL/GenBank/DDBJ whole genome shotgun (WGS) entry which is preliminary data.</text>
</comment>
<protein>
    <submittedName>
        <fullName evidence="2">Uncharacterized protein</fullName>
    </submittedName>
</protein>
<gene>
    <name evidence="2" type="primary">AVEN_141694_1</name>
    <name evidence="2" type="ORF">CDAR_2221</name>
</gene>
<name>A0AAV4N983_9ARAC</name>
<feature type="compositionally biased region" description="Polar residues" evidence="1">
    <location>
        <begin position="62"/>
        <end position="75"/>
    </location>
</feature>
<feature type="compositionally biased region" description="Basic and acidic residues" evidence="1">
    <location>
        <begin position="90"/>
        <end position="102"/>
    </location>
</feature>